<reference evidence="2" key="1">
    <citation type="submission" date="2018-11" db="EMBL/GenBank/DDBJ databases">
        <authorList>
            <consortium name="Pathogen Informatics"/>
        </authorList>
    </citation>
    <scope>NUCLEOTIDE SEQUENCE</scope>
</reference>
<dbReference type="EMBL" id="CAAALY010055616">
    <property type="protein sequence ID" value="VEL22288.1"/>
    <property type="molecule type" value="Genomic_DNA"/>
</dbReference>
<name>A0A448WX28_9PLAT</name>
<protein>
    <submittedName>
        <fullName evidence="2">Uncharacterized protein</fullName>
    </submittedName>
</protein>
<evidence type="ECO:0000313" key="2">
    <source>
        <dbReference type="EMBL" id="VEL22288.1"/>
    </source>
</evidence>
<organism evidence="2 3">
    <name type="scientific">Protopolystoma xenopodis</name>
    <dbReference type="NCBI Taxonomy" id="117903"/>
    <lineage>
        <taxon>Eukaryota</taxon>
        <taxon>Metazoa</taxon>
        <taxon>Spiralia</taxon>
        <taxon>Lophotrochozoa</taxon>
        <taxon>Platyhelminthes</taxon>
        <taxon>Monogenea</taxon>
        <taxon>Polyopisthocotylea</taxon>
        <taxon>Polystomatidea</taxon>
        <taxon>Polystomatidae</taxon>
        <taxon>Protopolystoma</taxon>
    </lineage>
</organism>
<feature type="compositionally biased region" description="Basic and acidic residues" evidence="1">
    <location>
        <begin position="477"/>
        <end position="488"/>
    </location>
</feature>
<evidence type="ECO:0000256" key="1">
    <source>
        <dbReference type="SAM" id="MobiDB-lite"/>
    </source>
</evidence>
<proteinExistence type="predicted"/>
<feature type="non-terminal residue" evidence="2">
    <location>
        <position position="1"/>
    </location>
</feature>
<dbReference type="Proteomes" id="UP000784294">
    <property type="component" value="Unassembled WGS sequence"/>
</dbReference>
<dbReference type="PANTHER" id="PTHR40903:SF1">
    <property type="entry name" value="HYPHALLY REGULATED CELL WALL PROTEIN 3"/>
    <property type="match status" value="1"/>
</dbReference>
<keyword evidence="3" id="KW-1185">Reference proteome</keyword>
<dbReference type="AlphaFoldDB" id="A0A448WX28"/>
<gene>
    <name evidence="2" type="ORF">PXEA_LOCUS15728</name>
</gene>
<comment type="caution">
    <text evidence="2">The sequence shown here is derived from an EMBL/GenBank/DDBJ whole genome shotgun (WGS) entry which is preliminary data.</text>
</comment>
<feature type="compositionally biased region" description="Gly residues" evidence="1">
    <location>
        <begin position="377"/>
        <end position="467"/>
    </location>
</feature>
<accession>A0A448WX28</accession>
<feature type="region of interest" description="Disordered" evidence="1">
    <location>
        <begin position="300"/>
        <end position="488"/>
    </location>
</feature>
<dbReference type="PANTHER" id="PTHR40903">
    <property type="entry name" value="GLYCINE-RICH CELL WALL STRUCTURAL PROTEIN 1-LIKE"/>
    <property type="match status" value="1"/>
</dbReference>
<evidence type="ECO:0000313" key="3">
    <source>
        <dbReference type="Proteomes" id="UP000784294"/>
    </source>
</evidence>
<sequence>MGYQGSGFIHACLGSTQPPDSVHGPCQVCHLTVSPSSRTPHVPPPGDQMAPATTRQLACLGGPISLAFCASAAMLGYLPCPQSMSGLPTSYSPPPSKAAAKLVNHLLGPMDAFSNQPCSNSGKNQPGRNLNGILTYTPSLDMGLERSDRLDEKNAGDKNPKATGSISISSLPMRLFYSVNRRVAVSRHHHQQQQHQSHRHRHHRLPEKQLITESEPSASTTNSLGHRDRVRGESVLTIRSSPASFVLRFRSGKFTRGPNGRQIPSKIDEWSTASVAPLEPLLPCDRVHSARTDFDRAVTKPEVREDSGNLGPWTETCQKGSHSRNKCQHPNRDGVMGRSHETAGGVGHEAAAERTSKGLVGGEGEATGSEDCTCVDGSGGSSGSGGDGGGGSETGTGGISGNFAGGGADGVGNGGDSGAGGSGGGEGSGGVEGGGGGGGSGAGGGERGSGGGGGAAGGAGEGGGGGERGGEGEGGEEGGRAGGGEERG</sequence>